<evidence type="ECO:0000313" key="10">
    <source>
        <dbReference type="RefSeq" id="XP_009771128.1"/>
    </source>
</evidence>
<dbReference type="InterPro" id="IPR029058">
    <property type="entry name" value="AB_hydrolase_fold"/>
</dbReference>
<dbReference type="AlphaFoldDB" id="A0A1U7VXL8"/>
<evidence type="ECO:0000256" key="4">
    <source>
        <dbReference type="ARBA" id="ARBA00022645"/>
    </source>
</evidence>
<organism evidence="9 10">
    <name type="scientific">Nicotiana sylvestris</name>
    <name type="common">Wood tobacco</name>
    <name type="synonym">South American tobacco</name>
    <dbReference type="NCBI Taxonomy" id="4096"/>
    <lineage>
        <taxon>Eukaryota</taxon>
        <taxon>Viridiplantae</taxon>
        <taxon>Streptophyta</taxon>
        <taxon>Embryophyta</taxon>
        <taxon>Tracheophyta</taxon>
        <taxon>Spermatophyta</taxon>
        <taxon>Magnoliopsida</taxon>
        <taxon>eudicotyledons</taxon>
        <taxon>Gunneridae</taxon>
        <taxon>Pentapetalae</taxon>
        <taxon>asterids</taxon>
        <taxon>lamiids</taxon>
        <taxon>Solanales</taxon>
        <taxon>Solanaceae</taxon>
        <taxon>Nicotianoideae</taxon>
        <taxon>Nicotianeae</taxon>
        <taxon>Nicotiana</taxon>
    </lineage>
</organism>
<dbReference type="PANTHER" id="PTHR11802:SF504">
    <property type="entry name" value="SERINE CARBOXYPEPTIDASE-LIKE 13"/>
    <property type="match status" value="1"/>
</dbReference>
<dbReference type="GO" id="GO:0005576">
    <property type="term" value="C:extracellular region"/>
    <property type="evidence" value="ECO:0007669"/>
    <property type="project" value="UniProtKB-SubCell"/>
</dbReference>
<dbReference type="GO" id="GO:0004185">
    <property type="term" value="F:serine-type carboxypeptidase activity"/>
    <property type="evidence" value="ECO:0007669"/>
    <property type="project" value="InterPro"/>
</dbReference>
<name>A0A1U7VXL8_NICSY</name>
<dbReference type="GO" id="GO:0019748">
    <property type="term" value="P:secondary metabolic process"/>
    <property type="evidence" value="ECO:0007669"/>
    <property type="project" value="UniProtKB-ARBA"/>
</dbReference>
<dbReference type="PRINTS" id="PR00724">
    <property type="entry name" value="CRBOXYPTASEC"/>
</dbReference>
<evidence type="ECO:0000256" key="5">
    <source>
        <dbReference type="ARBA" id="ARBA00022670"/>
    </source>
</evidence>
<keyword evidence="9" id="KW-1185">Reference proteome</keyword>
<evidence type="ECO:0000313" key="9">
    <source>
        <dbReference type="Proteomes" id="UP000189701"/>
    </source>
</evidence>
<dbReference type="FunFam" id="3.40.50.1820:FF:000148">
    <property type="entry name" value="Serine carboxypeptidase-like 11"/>
    <property type="match status" value="1"/>
</dbReference>
<dbReference type="KEGG" id="nsy:104221707"/>
<dbReference type="OrthoDB" id="443318at2759"/>
<dbReference type="InterPro" id="IPR001563">
    <property type="entry name" value="Peptidase_S10"/>
</dbReference>
<dbReference type="GO" id="GO:0006508">
    <property type="term" value="P:proteolysis"/>
    <property type="evidence" value="ECO:0007669"/>
    <property type="project" value="UniProtKB-KW"/>
</dbReference>
<dbReference type="Gene3D" id="3.40.50.1820">
    <property type="entry name" value="alpha/beta hydrolase"/>
    <property type="match status" value="1"/>
</dbReference>
<dbReference type="GO" id="GO:0016752">
    <property type="term" value="F:sinapoyltransferase activity"/>
    <property type="evidence" value="ECO:0007669"/>
    <property type="project" value="UniProtKB-ARBA"/>
</dbReference>
<dbReference type="FunFam" id="3.40.50.11320:FF:000002">
    <property type="entry name" value="Carboxypeptidase"/>
    <property type="match status" value="1"/>
</dbReference>
<evidence type="ECO:0000256" key="2">
    <source>
        <dbReference type="ARBA" id="ARBA00009431"/>
    </source>
</evidence>
<evidence type="ECO:0000256" key="3">
    <source>
        <dbReference type="ARBA" id="ARBA00022525"/>
    </source>
</evidence>
<proteinExistence type="inferred from homology"/>
<dbReference type="Proteomes" id="UP000189701">
    <property type="component" value="Unplaced"/>
</dbReference>
<dbReference type="FunFam" id="3.40.50.12670:FF:000001">
    <property type="entry name" value="Carboxypeptidase"/>
    <property type="match status" value="1"/>
</dbReference>
<dbReference type="GeneID" id="104221707"/>
<keyword evidence="7" id="KW-1015">Disulfide bond</keyword>
<keyword evidence="3" id="KW-0964">Secreted</keyword>
<dbReference type="RefSeq" id="XP_009771128.1">
    <property type="nucleotide sequence ID" value="XM_009772826.1"/>
</dbReference>
<keyword evidence="5" id="KW-0645">Protease</keyword>
<keyword evidence="5" id="KW-0378">Hydrolase</keyword>
<sequence>MMCNIISLVSIINFFLLFYRVVVLPQHAAASHSTVEFLPGFEGPLPFHLETGYIGVGEYEEVQLFYYFLKSESEPTKDPILIWLSGGPGCSSFTALVYQIGPLYFEPNEYNGSLPKLTLNPNSWTKVANIIFLDQPVNSGFSYATTSTTFKSTDLQACHHIYQFLRKWLIKHQEFIRNPMYIGGDSYSGITVPVITQLISNGIEAGHKPSINLKGYILGNPSTFPLQYNYWVPYAHGMGLISDELYQLLEKNCNGENLQYADPSNVLCYQHYQTFEQLISGINKPHILEPSCGSDAESKRSFRLFGKRRSLYENYSTKCRVEVHRLSTYWANDPRVQEALNVRKGAITRWTRCRESIVNKTYTITFQDSIPYHVELSKKLYRSLIYSGDHDMGIPFQSTQFWIKSLNYSIVDEWRPWSFDGQVAGYTRSYSNQMTFATVKGAGHVAPEYKPKECFTMFQRWLSHEPL</sequence>
<keyword evidence="4" id="KW-0121">Carboxypeptidase</keyword>
<dbReference type="eggNOG" id="KOG1282">
    <property type="taxonomic scope" value="Eukaryota"/>
</dbReference>
<gene>
    <name evidence="10" type="primary">LOC104221707</name>
</gene>
<protein>
    <submittedName>
        <fullName evidence="10">Serine carboxypeptidase-like 13 isoform X1</fullName>
    </submittedName>
</protein>
<evidence type="ECO:0000256" key="6">
    <source>
        <dbReference type="ARBA" id="ARBA00022729"/>
    </source>
</evidence>
<dbReference type="Pfam" id="PF00450">
    <property type="entry name" value="Peptidase_S10"/>
    <property type="match status" value="1"/>
</dbReference>
<dbReference type="Gene3D" id="3.40.50.12670">
    <property type="match status" value="1"/>
</dbReference>
<keyword evidence="8" id="KW-0325">Glycoprotein</keyword>
<dbReference type="PANTHER" id="PTHR11802">
    <property type="entry name" value="SERINE PROTEASE FAMILY S10 SERINE CARBOXYPEPTIDASE"/>
    <property type="match status" value="1"/>
</dbReference>
<accession>A0A1U7VXL8</accession>
<reference evidence="9" key="1">
    <citation type="journal article" date="2013" name="Genome Biol.">
        <title>Reference genomes and transcriptomes of Nicotiana sylvestris and Nicotiana tomentosiformis.</title>
        <authorList>
            <person name="Sierro N."/>
            <person name="Battey J.N."/>
            <person name="Ouadi S."/>
            <person name="Bovet L."/>
            <person name="Goepfert S."/>
            <person name="Bakaher N."/>
            <person name="Peitsch M.C."/>
            <person name="Ivanov N.V."/>
        </authorList>
    </citation>
    <scope>NUCLEOTIDE SEQUENCE [LARGE SCALE GENOMIC DNA]</scope>
</reference>
<evidence type="ECO:0000256" key="7">
    <source>
        <dbReference type="ARBA" id="ARBA00023157"/>
    </source>
</evidence>
<evidence type="ECO:0000256" key="8">
    <source>
        <dbReference type="ARBA" id="ARBA00023180"/>
    </source>
</evidence>
<comment type="similarity">
    <text evidence="2">Belongs to the peptidase S10 family.</text>
</comment>
<comment type="subcellular location">
    <subcellularLocation>
        <location evidence="1">Secreted</location>
    </subcellularLocation>
</comment>
<evidence type="ECO:0000256" key="1">
    <source>
        <dbReference type="ARBA" id="ARBA00004613"/>
    </source>
</evidence>
<reference evidence="10" key="2">
    <citation type="submission" date="2025-08" db="UniProtKB">
        <authorList>
            <consortium name="RefSeq"/>
        </authorList>
    </citation>
    <scope>IDENTIFICATION</scope>
    <source>
        <tissue evidence="10">Leaf</tissue>
    </source>
</reference>
<dbReference type="SUPFAM" id="SSF53474">
    <property type="entry name" value="alpha/beta-Hydrolases"/>
    <property type="match status" value="1"/>
</dbReference>
<keyword evidence="6" id="KW-0732">Signal</keyword>